<dbReference type="EMBL" id="LITT01000004">
    <property type="protein sequence ID" value="OAA91772.1"/>
    <property type="molecule type" value="Genomic_DNA"/>
</dbReference>
<gene>
    <name evidence="2" type="ORF">WY13_00416</name>
</gene>
<dbReference type="RefSeq" id="WP_063554046.1">
    <property type="nucleotide sequence ID" value="NZ_LITT01000004.1"/>
</dbReference>
<evidence type="ECO:0000313" key="2">
    <source>
        <dbReference type="EMBL" id="OAA91772.1"/>
    </source>
</evidence>
<evidence type="ECO:0000313" key="3">
    <source>
        <dbReference type="Proteomes" id="UP000077407"/>
    </source>
</evidence>
<evidence type="ECO:0008006" key="4">
    <source>
        <dbReference type="Google" id="ProtNLM"/>
    </source>
</evidence>
<sequence length="141" mass="16970">MTANIKLTVFFEEPFWVGVFKRWDSDAVYLSRVVFGAEPKDYEIYDFVLKNFDNLKFNKPLNVNDADKNIDKKINPKRLQRKIKKETKDNGIGTKAQIAMKQQYEDFKLKIKKVSREKKEEEKEKRFKLRQQKKLMKHRGH</sequence>
<organism evidence="2 3">
    <name type="scientific">Clostridium ljungdahlii</name>
    <dbReference type="NCBI Taxonomy" id="1538"/>
    <lineage>
        <taxon>Bacteria</taxon>
        <taxon>Bacillati</taxon>
        <taxon>Bacillota</taxon>
        <taxon>Clostridia</taxon>
        <taxon>Eubacteriales</taxon>
        <taxon>Clostridiaceae</taxon>
        <taxon>Clostridium</taxon>
    </lineage>
</organism>
<dbReference type="Pfam" id="PF11208">
    <property type="entry name" value="DUF2992"/>
    <property type="match status" value="1"/>
</dbReference>
<feature type="region of interest" description="Disordered" evidence="1">
    <location>
        <begin position="115"/>
        <end position="141"/>
    </location>
</feature>
<feature type="compositionally biased region" description="Basic residues" evidence="1">
    <location>
        <begin position="126"/>
        <end position="141"/>
    </location>
</feature>
<dbReference type="PIRSF" id="PIRSF021328">
    <property type="entry name" value="UCP021328"/>
    <property type="match status" value="1"/>
</dbReference>
<protein>
    <recommendedName>
        <fullName evidence="4">DUF2992 domain-containing protein</fullName>
    </recommendedName>
</protein>
<evidence type="ECO:0000256" key="1">
    <source>
        <dbReference type="SAM" id="MobiDB-lite"/>
    </source>
</evidence>
<reference evidence="2 3" key="1">
    <citation type="journal article" date="2015" name="Biotechnol. Bioeng.">
        <title>Genome sequence and phenotypic characterization of Caulobacter segnis.</title>
        <authorList>
            <person name="Patel S."/>
            <person name="Fletcher B."/>
            <person name="Scott D.C."/>
            <person name="Ely B."/>
        </authorList>
    </citation>
    <scope>NUCLEOTIDE SEQUENCE [LARGE SCALE GENOMIC DNA]</scope>
    <source>
        <strain evidence="2 3">ERI-2</strain>
    </source>
</reference>
<comment type="caution">
    <text evidence="2">The sequence shown here is derived from an EMBL/GenBank/DDBJ whole genome shotgun (WGS) entry which is preliminary data.</text>
</comment>
<dbReference type="InterPro" id="IPR016787">
    <property type="entry name" value="UCP021328"/>
</dbReference>
<accession>A0A162L6F5</accession>
<dbReference type="OrthoDB" id="4570726at2"/>
<dbReference type="PATRIC" id="fig|1538.10.peg.910"/>
<dbReference type="AlphaFoldDB" id="A0A162L6F5"/>
<proteinExistence type="predicted"/>
<dbReference type="Proteomes" id="UP000077407">
    <property type="component" value="Unassembled WGS sequence"/>
</dbReference>
<name>A0A162L6F5_9CLOT</name>